<accession>A0A1I0P350</accession>
<evidence type="ECO:0000313" key="1">
    <source>
        <dbReference type="EMBL" id="SEW08629.1"/>
    </source>
</evidence>
<protein>
    <submittedName>
        <fullName evidence="1">Uncharacterized protein</fullName>
    </submittedName>
</protein>
<dbReference type="OrthoDB" id="381484at2157"/>
<dbReference type="EMBL" id="FOIS01000003">
    <property type="protein sequence ID" value="SEW08629.1"/>
    <property type="molecule type" value="Genomic_DNA"/>
</dbReference>
<name>A0A1I0P350_9EURY</name>
<dbReference type="Proteomes" id="UP000183275">
    <property type="component" value="Unassembled WGS sequence"/>
</dbReference>
<sequence>MSDQMTIRVKDKQEIERERRRLEVKYDLFLTARPNKIYTAIFQLAYDNPTLLAAKLEEVQEGG</sequence>
<organism evidence="1 2">
    <name type="scientific">Natrinema salifodinae</name>
    <dbReference type="NCBI Taxonomy" id="1202768"/>
    <lineage>
        <taxon>Archaea</taxon>
        <taxon>Methanobacteriati</taxon>
        <taxon>Methanobacteriota</taxon>
        <taxon>Stenosarchaea group</taxon>
        <taxon>Halobacteria</taxon>
        <taxon>Halobacteriales</taxon>
        <taxon>Natrialbaceae</taxon>
        <taxon>Natrinema</taxon>
    </lineage>
</organism>
<dbReference type="AlphaFoldDB" id="A0A1I0P350"/>
<evidence type="ECO:0000313" key="2">
    <source>
        <dbReference type="Proteomes" id="UP000183275"/>
    </source>
</evidence>
<proteinExistence type="predicted"/>
<reference evidence="2" key="1">
    <citation type="submission" date="2016-10" db="EMBL/GenBank/DDBJ databases">
        <authorList>
            <person name="Varghese N."/>
        </authorList>
    </citation>
    <scope>NUCLEOTIDE SEQUENCE [LARGE SCALE GENOMIC DNA]</scope>
    <source>
        <strain evidence="2">CGMCC 1.12284</strain>
    </source>
</reference>
<keyword evidence="2" id="KW-1185">Reference proteome</keyword>
<dbReference type="RefSeq" id="WP_049989607.1">
    <property type="nucleotide sequence ID" value="NZ_FOIS01000003.1"/>
</dbReference>
<gene>
    <name evidence="1" type="ORF">SAMN05216285_2089</name>
</gene>